<dbReference type="InterPro" id="IPR029066">
    <property type="entry name" value="PLP-binding_barrel"/>
</dbReference>
<proteinExistence type="inferred from homology"/>
<dbReference type="PANTHER" id="PTHR10146">
    <property type="entry name" value="PROLINE SYNTHETASE CO-TRANSCRIBED BACTERIAL HOMOLOG PROTEIN"/>
    <property type="match status" value="1"/>
</dbReference>
<feature type="modified residue" description="N6-(pyridoxal phosphate)lysine" evidence="2 3">
    <location>
        <position position="39"/>
    </location>
</feature>
<dbReference type="CDD" id="cd00635">
    <property type="entry name" value="PLPDE_III_YBL036c_like"/>
    <property type="match status" value="1"/>
</dbReference>
<name>A0A542EG13_9MICO</name>
<evidence type="ECO:0000256" key="4">
    <source>
        <dbReference type="RuleBase" id="RU004514"/>
    </source>
</evidence>
<feature type="domain" description="Alanine racemase N-terminal" evidence="5">
    <location>
        <begin position="49"/>
        <end position="231"/>
    </location>
</feature>
<reference evidence="6 7" key="1">
    <citation type="submission" date="2019-06" db="EMBL/GenBank/DDBJ databases">
        <title>Sequencing the genomes of 1000 actinobacteria strains.</title>
        <authorList>
            <person name="Klenk H.-P."/>
        </authorList>
    </citation>
    <scope>NUCLEOTIDE SEQUENCE [LARGE SCALE GENOMIC DNA]</scope>
    <source>
        <strain evidence="6 7">DSM 19828</strain>
    </source>
</reference>
<keyword evidence="1 2" id="KW-0663">Pyridoxal phosphate</keyword>
<evidence type="ECO:0000313" key="7">
    <source>
        <dbReference type="Proteomes" id="UP000320806"/>
    </source>
</evidence>
<dbReference type="RefSeq" id="WP_141928068.1">
    <property type="nucleotide sequence ID" value="NZ_BAABCI010000034.1"/>
</dbReference>
<dbReference type="Gene3D" id="3.20.20.10">
    <property type="entry name" value="Alanine racemase"/>
    <property type="match status" value="1"/>
</dbReference>
<dbReference type="Proteomes" id="UP000320806">
    <property type="component" value="Unassembled WGS sequence"/>
</dbReference>
<dbReference type="HAMAP" id="MF_02087">
    <property type="entry name" value="PLP_homeostasis"/>
    <property type="match status" value="1"/>
</dbReference>
<dbReference type="PIRSF" id="PIRSF004848">
    <property type="entry name" value="YBL036c_PLPDEIII"/>
    <property type="match status" value="1"/>
</dbReference>
<dbReference type="PANTHER" id="PTHR10146:SF14">
    <property type="entry name" value="PYRIDOXAL PHOSPHATE HOMEOSTASIS PROTEIN"/>
    <property type="match status" value="1"/>
</dbReference>
<comment type="caution">
    <text evidence="6">The sequence shown here is derived from an EMBL/GenBank/DDBJ whole genome shotgun (WGS) entry which is preliminary data.</text>
</comment>
<comment type="function">
    <text evidence="2">Pyridoxal 5'-phosphate (PLP)-binding protein, which is involved in PLP homeostasis.</text>
</comment>
<dbReference type="SUPFAM" id="SSF51419">
    <property type="entry name" value="PLP-binding barrel"/>
    <property type="match status" value="1"/>
</dbReference>
<evidence type="ECO:0000313" key="6">
    <source>
        <dbReference type="EMBL" id="TQJ14186.1"/>
    </source>
</evidence>
<gene>
    <name evidence="6" type="ORF">FB459_1633</name>
</gene>
<dbReference type="InterPro" id="IPR001608">
    <property type="entry name" value="Ala_racemase_N"/>
</dbReference>
<dbReference type="Pfam" id="PF01168">
    <property type="entry name" value="Ala_racemase_N"/>
    <property type="match status" value="1"/>
</dbReference>
<accession>A0A542EG13</accession>
<protein>
    <recommendedName>
        <fullName evidence="2">Pyridoxal phosphate homeostasis protein</fullName>
        <shortName evidence="2">PLP homeostasis protein</shortName>
    </recommendedName>
</protein>
<dbReference type="EMBL" id="VFMO01000001">
    <property type="protein sequence ID" value="TQJ14186.1"/>
    <property type="molecule type" value="Genomic_DNA"/>
</dbReference>
<dbReference type="NCBIfam" id="TIGR00044">
    <property type="entry name" value="YggS family pyridoxal phosphate-dependent enzyme"/>
    <property type="match status" value="1"/>
</dbReference>
<dbReference type="InterPro" id="IPR011078">
    <property type="entry name" value="PyrdxlP_homeostasis"/>
</dbReference>
<dbReference type="AlphaFoldDB" id="A0A542EG13"/>
<comment type="cofactor">
    <cofactor evidence="3">
        <name>pyridoxal 5'-phosphate</name>
        <dbReference type="ChEBI" id="CHEBI:597326"/>
    </cofactor>
</comment>
<evidence type="ECO:0000259" key="5">
    <source>
        <dbReference type="Pfam" id="PF01168"/>
    </source>
</evidence>
<evidence type="ECO:0000256" key="1">
    <source>
        <dbReference type="ARBA" id="ARBA00022898"/>
    </source>
</evidence>
<dbReference type="GO" id="GO:0030170">
    <property type="term" value="F:pyridoxal phosphate binding"/>
    <property type="evidence" value="ECO:0007669"/>
    <property type="project" value="UniProtKB-UniRule"/>
</dbReference>
<evidence type="ECO:0000256" key="3">
    <source>
        <dbReference type="PIRSR" id="PIRSR004848-1"/>
    </source>
</evidence>
<keyword evidence="7" id="KW-1185">Reference proteome</keyword>
<dbReference type="OrthoDB" id="9804072at2"/>
<organism evidence="6 7">
    <name type="scientific">Yimella lutea</name>
    <dbReference type="NCBI Taxonomy" id="587872"/>
    <lineage>
        <taxon>Bacteria</taxon>
        <taxon>Bacillati</taxon>
        <taxon>Actinomycetota</taxon>
        <taxon>Actinomycetes</taxon>
        <taxon>Micrococcales</taxon>
        <taxon>Dermacoccaceae</taxon>
        <taxon>Yimella</taxon>
    </lineage>
</organism>
<evidence type="ECO:0000256" key="2">
    <source>
        <dbReference type="HAMAP-Rule" id="MF_02087"/>
    </source>
</evidence>
<comment type="similarity">
    <text evidence="2 4">Belongs to the pyridoxal phosphate-binding protein YggS/PROSC family.</text>
</comment>
<sequence length="233" mass="24448">MSRSAELRDNLTTVQRRIAGAARSVGRDPGEVDLVVITKYFPVDDVRRLIDLGVQHVGENKDQEASQKLADLSAAEREGVRVHFVGQLQSNKAGHVSAYADVVQSVDRAKIVNALAKGAARHERDVDVMLQVDLDGSDPGRGGVLVDDLLDLAQSVADADRLTLRGVMAVAPRGGDAGDAFARLAELAGTVQAVHPGADCISAGMSADLEAAIEHGATHVRVGSAILGPRPSL</sequence>